<dbReference type="CDD" id="cd00779">
    <property type="entry name" value="ProRS_core_prok"/>
    <property type="match status" value="1"/>
</dbReference>
<reference evidence="12" key="1">
    <citation type="submission" date="2024-06" db="EMBL/GenBank/DDBJ databases">
        <authorList>
            <person name="Fan A."/>
            <person name="Zhang F.Y."/>
            <person name="Zhang L."/>
        </authorList>
    </citation>
    <scope>NUCLEOTIDE SEQUENCE</scope>
    <source>
        <strain evidence="12">Y61</strain>
    </source>
</reference>
<evidence type="ECO:0000256" key="6">
    <source>
        <dbReference type="ARBA" id="ARBA00022840"/>
    </source>
</evidence>
<dbReference type="InterPro" id="IPR006195">
    <property type="entry name" value="aa-tRNA-synth_II"/>
</dbReference>
<comment type="catalytic activity">
    <reaction evidence="9 10">
        <text>tRNA(Pro) + L-proline + ATP = L-prolyl-tRNA(Pro) + AMP + diphosphate</text>
        <dbReference type="Rhea" id="RHEA:14305"/>
        <dbReference type="Rhea" id="RHEA-COMP:9700"/>
        <dbReference type="Rhea" id="RHEA-COMP:9702"/>
        <dbReference type="ChEBI" id="CHEBI:30616"/>
        <dbReference type="ChEBI" id="CHEBI:33019"/>
        <dbReference type="ChEBI" id="CHEBI:60039"/>
        <dbReference type="ChEBI" id="CHEBI:78442"/>
        <dbReference type="ChEBI" id="CHEBI:78532"/>
        <dbReference type="ChEBI" id="CHEBI:456215"/>
        <dbReference type="EC" id="6.1.1.15"/>
    </reaction>
</comment>
<protein>
    <recommendedName>
        <fullName evidence="10">Proline--tRNA ligase</fullName>
        <ecNumber evidence="10">6.1.1.15</ecNumber>
    </recommendedName>
    <alternativeName>
        <fullName evidence="10">Prolyl-tRNA synthetase</fullName>
        <shortName evidence="10">ProRS</shortName>
    </alternativeName>
</protein>
<evidence type="ECO:0000256" key="5">
    <source>
        <dbReference type="ARBA" id="ARBA00022741"/>
    </source>
</evidence>
<keyword evidence="8 10" id="KW-0030">Aminoacyl-tRNA synthetase</keyword>
<dbReference type="FunFam" id="3.30.930.10:FF:000062">
    <property type="entry name" value="Proline--tRNA ligase"/>
    <property type="match status" value="1"/>
</dbReference>
<comment type="domain">
    <text evidence="10">Consists of three domains: the N-terminal catalytic domain, the editing domain and the C-terminal anticodon-binding domain.</text>
</comment>
<dbReference type="GO" id="GO:0005829">
    <property type="term" value="C:cytosol"/>
    <property type="evidence" value="ECO:0007669"/>
    <property type="project" value="TreeGrafter"/>
</dbReference>
<dbReference type="SUPFAM" id="SSF55826">
    <property type="entry name" value="YbaK/ProRS associated domain"/>
    <property type="match status" value="1"/>
</dbReference>
<feature type="domain" description="Aminoacyl-transfer RNA synthetases class-II family profile" evidence="11">
    <location>
        <begin position="38"/>
        <end position="444"/>
    </location>
</feature>
<dbReference type="PRINTS" id="PR01046">
    <property type="entry name" value="TRNASYNTHPRO"/>
</dbReference>
<evidence type="ECO:0000256" key="3">
    <source>
        <dbReference type="ARBA" id="ARBA00022490"/>
    </source>
</evidence>
<dbReference type="GO" id="GO:0016740">
    <property type="term" value="F:transferase activity"/>
    <property type="evidence" value="ECO:0007669"/>
    <property type="project" value="UniProtKB-ARBA"/>
</dbReference>
<keyword evidence="3 10" id="KW-0963">Cytoplasm</keyword>
<dbReference type="GO" id="GO:0006433">
    <property type="term" value="P:prolyl-tRNA aminoacylation"/>
    <property type="evidence" value="ECO:0007669"/>
    <property type="project" value="UniProtKB-UniRule"/>
</dbReference>
<dbReference type="InterPro" id="IPR036621">
    <property type="entry name" value="Anticodon-bd_dom_sf"/>
</dbReference>
<dbReference type="GO" id="GO:0002161">
    <property type="term" value="F:aminoacyl-tRNA deacylase activity"/>
    <property type="evidence" value="ECO:0007669"/>
    <property type="project" value="InterPro"/>
</dbReference>
<organism evidence="12">
    <name type="scientific">Sporolactobacillus sp. Y61</name>
    <dbReference type="NCBI Taxonomy" id="3160863"/>
    <lineage>
        <taxon>Bacteria</taxon>
        <taxon>Bacillati</taxon>
        <taxon>Bacillota</taxon>
        <taxon>Bacilli</taxon>
        <taxon>Bacillales</taxon>
        <taxon>Sporolactobacillaceae</taxon>
        <taxon>Sporolactobacillus</taxon>
    </lineage>
</organism>
<evidence type="ECO:0000313" key="12">
    <source>
        <dbReference type="EMBL" id="XCJ16075.1"/>
    </source>
</evidence>
<comment type="subcellular location">
    <subcellularLocation>
        <location evidence="1 10">Cytoplasm</location>
    </subcellularLocation>
</comment>
<comment type="similarity">
    <text evidence="10">Belongs to the class-II aminoacyl-tRNA synthetase family. ProS type 1 subfamily.</text>
</comment>
<sequence length="548" mass="61867">MKQSQMFIPTLKEVPSDAESVSHQLLLRGGFIRQNAAGIYSYLPLGYKVIKKIEQIIREEMDRIGAQELLMPAMQPAELWHESGRWDVYGPELMRLKDRHGRYFAMGATGEELVTSLVRDTLNTYKKLPMTLYQIQTKYRDEKRPRFGLLRGREFIMKDAYSFHADEKTLDDAYWAMYHAYRRIFDRCGLKYRAVLADSGAMGGKDTHEFQALADIGEDTIAYSDQSDYAANLEMAATGPVVHVPQKEAAPLEKDQGYQAEDQQQLVSASWFKTRTETVLVFTRADDEVNEVKVKNALGADLIEPIAKDQIPALSALSEETRVLADHGVATCTHAEVYDSVDDMTYKHVDMKRDFHVEAFEDLRFIKEGDPSPDGKGTIHFAKGIEVGQVFKLGTKYSEAMNALFLDDKGKSKPLIMGCYGIGVSRTLSAICEQYHDDKGMIWPKSLAPFAIHLITMNPKKEDQKNLSALIYKQLTDLGFDVLWDDRKERPGVKFADSELIGCPVQVVVGKKASDHIVEAGGRKEGHRELCTVSELNKTIETILDKEK</sequence>
<dbReference type="FunFam" id="3.30.930.10:FF:000042">
    <property type="entry name" value="probable proline--tRNA ligase, mitochondrial"/>
    <property type="match status" value="1"/>
</dbReference>
<evidence type="ECO:0000256" key="1">
    <source>
        <dbReference type="ARBA" id="ARBA00004496"/>
    </source>
</evidence>
<evidence type="ECO:0000259" key="11">
    <source>
        <dbReference type="PROSITE" id="PS50862"/>
    </source>
</evidence>
<dbReference type="SUPFAM" id="SSF52954">
    <property type="entry name" value="Class II aaRS ABD-related"/>
    <property type="match status" value="1"/>
</dbReference>
<accession>A0AAU8ICQ8</accession>
<name>A0AAU8ICQ8_9BACL</name>
<dbReference type="CDD" id="cd00861">
    <property type="entry name" value="ProRS_anticodon_short"/>
    <property type="match status" value="1"/>
</dbReference>
<keyword evidence="7 10" id="KW-0648">Protein biosynthesis</keyword>
<dbReference type="InterPro" id="IPR002316">
    <property type="entry name" value="Pro-tRNA-ligase_IIa"/>
</dbReference>
<proteinExistence type="inferred from homology"/>
<dbReference type="PROSITE" id="PS50862">
    <property type="entry name" value="AA_TRNA_LIGASE_II"/>
    <property type="match status" value="1"/>
</dbReference>
<dbReference type="InterPro" id="IPR050062">
    <property type="entry name" value="Pro-tRNA_synthetase"/>
</dbReference>
<dbReference type="RefSeq" id="WP_129929263.1">
    <property type="nucleotide sequence ID" value="NZ_CP159510.1"/>
</dbReference>
<gene>
    <name evidence="10" type="primary">proS</name>
    <name evidence="12" type="ORF">ABNN70_10240</name>
</gene>
<dbReference type="InterPro" id="IPR023717">
    <property type="entry name" value="Pro-tRNA-Synthase_IIa_type1"/>
</dbReference>
<dbReference type="EC" id="6.1.1.15" evidence="10"/>
<dbReference type="HAMAP" id="MF_01569">
    <property type="entry name" value="Pro_tRNA_synth_type1"/>
    <property type="match status" value="1"/>
</dbReference>
<dbReference type="PANTHER" id="PTHR42753">
    <property type="entry name" value="MITOCHONDRIAL RIBOSOME PROTEIN L39/PROLYL-TRNA LIGASE FAMILY MEMBER"/>
    <property type="match status" value="1"/>
</dbReference>
<dbReference type="SUPFAM" id="SSF55681">
    <property type="entry name" value="Class II aaRS and biotin synthetases"/>
    <property type="match status" value="1"/>
</dbReference>
<dbReference type="EMBL" id="CP159510">
    <property type="protein sequence ID" value="XCJ16075.1"/>
    <property type="molecule type" value="Genomic_DNA"/>
</dbReference>
<evidence type="ECO:0000256" key="10">
    <source>
        <dbReference type="HAMAP-Rule" id="MF_01569"/>
    </source>
</evidence>
<dbReference type="InterPro" id="IPR004154">
    <property type="entry name" value="Anticodon-bd"/>
</dbReference>
<keyword evidence="6 10" id="KW-0067">ATP-binding</keyword>
<dbReference type="InterPro" id="IPR045864">
    <property type="entry name" value="aa-tRNA-synth_II/BPL/LPL"/>
</dbReference>
<keyword evidence="5 10" id="KW-0547">Nucleotide-binding</keyword>
<dbReference type="Pfam" id="PF00587">
    <property type="entry name" value="tRNA-synt_2b"/>
    <property type="match status" value="1"/>
</dbReference>
<evidence type="ECO:0000256" key="7">
    <source>
        <dbReference type="ARBA" id="ARBA00022917"/>
    </source>
</evidence>
<dbReference type="AlphaFoldDB" id="A0AAU8ICQ8"/>
<dbReference type="Gene3D" id="3.40.50.800">
    <property type="entry name" value="Anticodon-binding domain"/>
    <property type="match status" value="1"/>
</dbReference>
<keyword evidence="4 10" id="KW-0436">Ligase</keyword>
<dbReference type="InterPro" id="IPR004500">
    <property type="entry name" value="Pro-tRNA-synth_IIa_bac-type"/>
</dbReference>
<dbReference type="GO" id="GO:0140096">
    <property type="term" value="F:catalytic activity, acting on a protein"/>
    <property type="evidence" value="ECO:0007669"/>
    <property type="project" value="UniProtKB-ARBA"/>
</dbReference>
<dbReference type="Pfam" id="PF03129">
    <property type="entry name" value="HGTP_anticodon"/>
    <property type="match status" value="1"/>
</dbReference>
<dbReference type="InterPro" id="IPR036754">
    <property type="entry name" value="YbaK/aa-tRNA-synt-asso_dom_sf"/>
</dbReference>
<evidence type="ECO:0000256" key="4">
    <source>
        <dbReference type="ARBA" id="ARBA00022598"/>
    </source>
</evidence>
<dbReference type="Gene3D" id="3.30.930.10">
    <property type="entry name" value="Bira Bifunctional Protein, Domain 2"/>
    <property type="match status" value="2"/>
</dbReference>
<dbReference type="NCBIfam" id="TIGR00409">
    <property type="entry name" value="proS_fam_II"/>
    <property type="match status" value="1"/>
</dbReference>
<comment type="function">
    <text evidence="10">Catalyzes the attachment of proline to tRNA(Pro) in a two-step reaction: proline is first activated by ATP to form Pro-AMP and then transferred to the acceptor end of tRNA(Pro). As ProRS can inadvertently accommodate and process non-cognate amino acids such as alanine and cysteine, to avoid such errors it has two additional distinct editing activities against alanine. One activity is designated as 'pretransfer' editing and involves the tRNA(Pro)-independent hydrolysis of activated Ala-AMP. The other activity is designated 'posttransfer' editing and involves deacylation of mischarged Ala-tRNA(Pro). The misacylated Cys-tRNA(Pro) is not edited by ProRS.</text>
</comment>
<dbReference type="NCBIfam" id="NF006625">
    <property type="entry name" value="PRK09194.1"/>
    <property type="match status" value="1"/>
</dbReference>
<dbReference type="GO" id="GO:0005524">
    <property type="term" value="F:ATP binding"/>
    <property type="evidence" value="ECO:0007669"/>
    <property type="project" value="UniProtKB-UniRule"/>
</dbReference>
<dbReference type="InterPro" id="IPR002314">
    <property type="entry name" value="aa-tRNA-synt_IIb"/>
</dbReference>
<evidence type="ECO:0000256" key="9">
    <source>
        <dbReference type="ARBA" id="ARBA00047671"/>
    </source>
</evidence>
<dbReference type="InterPro" id="IPR033730">
    <property type="entry name" value="ProRS_core_prok"/>
</dbReference>
<evidence type="ECO:0000256" key="8">
    <source>
        <dbReference type="ARBA" id="ARBA00023146"/>
    </source>
</evidence>
<dbReference type="PANTHER" id="PTHR42753:SF2">
    <property type="entry name" value="PROLINE--TRNA LIGASE"/>
    <property type="match status" value="1"/>
</dbReference>
<evidence type="ECO:0000256" key="2">
    <source>
        <dbReference type="ARBA" id="ARBA00011738"/>
    </source>
</evidence>
<dbReference type="GO" id="GO:0004827">
    <property type="term" value="F:proline-tRNA ligase activity"/>
    <property type="evidence" value="ECO:0007669"/>
    <property type="project" value="UniProtKB-UniRule"/>
</dbReference>
<comment type="subunit">
    <text evidence="2 10">Homodimer.</text>
</comment>
<dbReference type="InterPro" id="IPR044140">
    <property type="entry name" value="ProRS_anticodon_short"/>
</dbReference>